<dbReference type="RefSeq" id="WP_169565014.1">
    <property type="nucleotide sequence ID" value="NZ_JAAXYH010000011.1"/>
</dbReference>
<dbReference type="Pfam" id="PF03496">
    <property type="entry name" value="ADPrib_exo_Tox"/>
    <property type="match status" value="1"/>
</dbReference>
<accession>A0A972FV22</accession>
<dbReference type="Proteomes" id="UP000737113">
    <property type="component" value="Unassembled WGS sequence"/>
</dbReference>
<reference evidence="2" key="1">
    <citation type="submission" date="2020-04" db="EMBL/GenBank/DDBJ databases">
        <title>Description of Shewanella salipaludis sp. nov., isolated from a salt marsh.</title>
        <authorList>
            <person name="Park S."/>
            <person name="Yoon J.-H."/>
        </authorList>
    </citation>
    <scope>NUCLEOTIDE SEQUENCE</scope>
    <source>
        <strain evidence="2">SHSM-M6</strain>
    </source>
</reference>
<comment type="caution">
    <text evidence="2">The sequence shown here is derived from an EMBL/GenBank/DDBJ whole genome shotgun (WGS) entry which is preliminary data.</text>
</comment>
<dbReference type="GO" id="GO:0005576">
    <property type="term" value="C:extracellular region"/>
    <property type="evidence" value="ECO:0007669"/>
    <property type="project" value="InterPro"/>
</dbReference>
<evidence type="ECO:0000259" key="1">
    <source>
        <dbReference type="Pfam" id="PF03496"/>
    </source>
</evidence>
<organism evidence="2 3">
    <name type="scientific">Shewanella salipaludis</name>
    <dbReference type="NCBI Taxonomy" id="2723052"/>
    <lineage>
        <taxon>Bacteria</taxon>
        <taxon>Pseudomonadati</taxon>
        <taxon>Pseudomonadota</taxon>
        <taxon>Gammaproteobacteria</taxon>
        <taxon>Alteromonadales</taxon>
        <taxon>Shewanellaceae</taxon>
        <taxon>Shewanella</taxon>
    </lineage>
</organism>
<keyword evidence="3" id="KW-1185">Reference proteome</keyword>
<evidence type="ECO:0000313" key="3">
    <source>
        <dbReference type="Proteomes" id="UP000737113"/>
    </source>
</evidence>
<evidence type="ECO:0000313" key="2">
    <source>
        <dbReference type="EMBL" id="NMH66281.1"/>
    </source>
</evidence>
<feature type="domain" description="ADP ribosyltransferase" evidence="1">
    <location>
        <begin position="29"/>
        <end position="165"/>
    </location>
</feature>
<dbReference type="AlphaFoldDB" id="A0A972FV22"/>
<protein>
    <recommendedName>
        <fullName evidence="1">ADP ribosyltransferase domain-containing protein</fullName>
    </recommendedName>
</protein>
<dbReference type="PROSITE" id="PS51996">
    <property type="entry name" value="TR_MART"/>
    <property type="match status" value="1"/>
</dbReference>
<dbReference type="Gene3D" id="3.90.176.10">
    <property type="entry name" value="Toxin ADP-ribosyltransferase, Chain A, domain 1"/>
    <property type="match status" value="1"/>
</dbReference>
<sequence length="183" mass="20961">MSTSLERLLKVDIYDQFLAIVQMNHGKLKKEISVTRDEAVALHAYTKCYPPIYQEINSALRDGKFNHFLIKLIDSALNKLPVYGESEVYRWTVPTLDEQECLEGNLQVTENAYLSTLKAPNQIDMAEHDCWLIKISHLNGRDIALFSDDFSLEIQEVLIPRGSSFFCADERDDSFDLTLQQVA</sequence>
<dbReference type="InterPro" id="IPR003540">
    <property type="entry name" value="ADP-ribosyltransferase"/>
</dbReference>
<name>A0A972FV22_9GAMM</name>
<dbReference type="SUPFAM" id="SSF56399">
    <property type="entry name" value="ADP-ribosylation"/>
    <property type="match status" value="1"/>
</dbReference>
<gene>
    <name evidence="2" type="ORF">HC757_14045</name>
</gene>
<proteinExistence type="predicted"/>
<dbReference type="EMBL" id="JAAXYH010000011">
    <property type="protein sequence ID" value="NMH66281.1"/>
    <property type="molecule type" value="Genomic_DNA"/>
</dbReference>